<sequence length="500" mass="56592" precursor="true">MRSTLLLGAMLVLGVSPVALASEEAVTRDEMKVLLERLEAAERTVSELRQRLEERDRQEDAEETFQERPEPLRPDPRWNQRIDELVAKWSAEQADAPAAEPPQEKPRVELIARTQIDWLGFPQSTRGVDFIDNPTTGNAPPDRWLFRRLWLGAKGQLTQTSRFAVEIDFADPSHVLLRDAYLARDSLPVLSTVIVGNQKRPLGLAALNSSRDEIFMERPTVVDAFNENLRRSGIVSYGVHDDERSTHALGVYLTDDIAGDGEYTGDFFTNWSLNSRLTRLLWYDEASHGRGYWHLGIANMAANNSQQAAGPPLNQARFFTWPELRTRQPWLDTGSIADVPGWDTLGGEFWLNLGSLTIMSEYLKTWVFRSSDRNLSFDGWYVLVAYLITGEHHPYDKQRAVLAPLEPYERFFLVRGEGGRPCFGQGAWEVAVRYSHVDLSDRGVLGGVEDNVTLAANWYLNEHSRLQVNYVLGSIRDRADVGGYTAGQFVGWGTRFSLDY</sequence>
<feature type="compositionally biased region" description="Basic and acidic residues" evidence="1">
    <location>
        <begin position="65"/>
        <end position="77"/>
    </location>
</feature>
<feature type="chain" id="PRO_5022236563" evidence="2">
    <location>
        <begin position="22"/>
        <end position="500"/>
    </location>
</feature>
<dbReference type="AlphaFoldDB" id="A0A518BB70"/>
<dbReference type="SUPFAM" id="SSF56935">
    <property type="entry name" value="Porins"/>
    <property type="match status" value="1"/>
</dbReference>
<reference evidence="3 4" key="1">
    <citation type="submission" date="2019-02" db="EMBL/GenBank/DDBJ databases">
        <title>Deep-cultivation of Planctomycetes and their phenomic and genomic characterization uncovers novel biology.</title>
        <authorList>
            <person name="Wiegand S."/>
            <person name="Jogler M."/>
            <person name="Boedeker C."/>
            <person name="Pinto D."/>
            <person name="Vollmers J."/>
            <person name="Rivas-Marin E."/>
            <person name="Kohn T."/>
            <person name="Peeters S.H."/>
            <person name="Heuer A."/>
            <person name="Rast P."/>
            <person name="Oberbeckmann S."/>
            <person name="Bunk B."/>
            <person name="Jeske O."/>
            <person name="Meyerdierks A."/>
            <person name="Storesund J.E."/>
            <person name="Kallscheuer N."/>
            <person name="Luecker S."/>
            <person name="Lage O.M."/>
            <person name="Pohl T."/>
            <person name="Merkel B.J."/>
            <person name="Hornburger P."/>
            <person name="Mueller R.-W."/>
            <person name="Bruemmer F."/>
            <person name="Labrenz M."/>
            <person name="Spormann A.M."/>
            <person name="Op den Camp H."/>
            <person name="Overmann J."/>
            <person name="Amann R."/>
            <person name="Jetten M.S.M."/>
            <person name="Mascher T."/>
            <person name="Medema M.H."/>
            <person name="Devos D.P."/>
            <person name="Kaster A.-K."/>
            <person name="Ovreas L."/>
            <person name="Rohde M."/>
            <person name="Galperin M.Y."/>
            <person name="Jogler C."/>
        </authorList>
    </citation>
    <scope>NUCLEOTIDE SEQUENCE [LARGE SCALE GENOMIC DNA]</scope>
    <source>
        <strain evidence="3 4">Pan216</strain>
    </source>
</reference>
<feature type="region of interest" description="Disordered" evidence="1">
    <location>
        <begin position="49"/>
        <end position="77"/>
    </location>
</feature>
<dbReference type="Pfam" id="PF07396">
    <property type="entry name" value="Porin_O_P"/>
    <property type="match status" value="1"/>
</dbReference>
<dbReference type="Gene3D" id="2.40.160.10">
    <property type="entry name" value="Porin"/>
    <property type="match status" value="1"/>
</dbReference>
<keyword evidence="4" id="KW-1185">Reference proteome</keyword>
<dbReference type="InterPro" id="IPR010870">
    <property type="entry name" value="Porin_O/P"/>
</dbReference>
<protein>
    <submittedName>
        <fullName evidence="3">Porin P</fullName>
    </submittedName>
</protein>
<dbReference type="EMBL" id="CP036279">
    <property type="protein sequence ID" value="QDU64228.1"/>
    <property type="molecule type" value="Genomic_DNA"/>
</dbReference>
<evidence type="ECO:0000313" key="4">
    <source>
        <dbReference type="Proteomes" id="UP000317093"/>
    </source>
</evidence>
<dbReference type="RefSeq" id="WP_419192938.1">
    <property type="nucleotide sequence ID" value="NZ_CP036279.1"/>
</dbReference>
<name>A0A518BB70_9BACT</name>
<dbReference type="KEGG" id="knv:Pan216_51170"/>
<dbReference type="InterPro" id="IPR023614">
    <property type="entry name" value="Porin_dom_sf"/>
</dbReference>
<evidence type="ECO:0000256" key="1">
    <source>
        <dbReference type="SAM" id="MobiDB-lite"/>
    </source>
</evidence>
<dbReference type="Proteomes" id="UP000317093">
    <property type="component" value="Chromosome"/>
</dbReference>
<organism evidence="3 4">
    <name type="scientific">Kolteria novifilia</name>
    <dbReference type="NCBI Taxonomy" id="2527975"/>
    <lineage>
        <taxon>Bacteria</taxon>
        <taxon>Pseudomonadati</taxon>
        <taxon>Planctomycetota</taxon>
        <taxon>Planctomycetia</taxon>
        <taxon>Kolteriales</taxon>
        <taxon>Kolteriaceae</taxon>
        <taxon>Kolteria</taxon>
    </lineage>
</organism>
<accession>A0A518BB70</accession>
<keyword evidence="2" id="KW-0732">Signal</keyword>
<feature type="compositionally biased region" description="Basic and acidic residues" evidence="1">
    <location>
        <begin position="49"/>
        <end position="58"/>
    </location>
</feature>
<feature type="signal peptide" evidence="2">
    <location>
        <begin position="1"/>
        <end position="21"/>
    </location>
</feature>
<proteinExistence type="predicted"/>
<evidence type="ECO:0000256" key="2">
    <source>
        <dbReference type="SAM" id="SignalP"/>
    </source>
</evidence>
<evidence type="ECO:0000313" key="3">
    <source>
        <dbReference type="EMBL" id="QDU64228.1"/>
    </source>
</evidence>
<gene>
    <name evidence="3" type="primary">oprP_2</name>
    <name evidence="3" type="ORF">Pan216_51170</name>
</gene>